<evidence type="ECO:0000259" key="1">
    <source>
        <dbReference type="PROSITE" id="PS50206"/>
    </source>
</evidence>
<name>A0ABT1CLI9_9HYPH</name>
<gene>
    <name evidence="2" type="ORF">GTW23_02780</name>
</gene>
<protein>
    <submittedName>
        <fullName evidence="2">Sulfurtransferase</fullName>
    </submittedName>
</protein>
<proteinExistence type="predicted"/>
<dbReference type="InterPro" id="IPR001763">
    <property type="entry name" value="Rhodanese-like_dom"/>
</dbReference>
<dbReference type="SMART" id="SM00450">
    <property type="entry name" value="RHOD"/>
    <property type="match status" value="1"/>
</dbReference>
<dbReference type="SUPFAM" id="SSF52821">
    <property type="entry name" value="Rhodanese/Cell cycle control phosphatase"/>
    <property type="match status" value="1"/>
</dbReference>
<feature type="domain" description="Rhodanese" evidence="1">
    <location>
        <begin position="18"/>
        <end position="107"/>
    </location>
</feature>
<dbReference type="InterPro" id="IPR036873">
    <property type="entry name" value="Rhodanese-like_dom_sf"/>
</dbReference>
<sequence length="113" mass="12201">MSQNHNHISLSPVALVNSPEAWEIIDVRKPAARLASGSAIPGSVWRHPFDAVNWADEFRGGRVVVYCVHGHEVSQAVRGFLADMGIEAMIVEGGFEAWRAADLPVAPVESADV</sequence>
<dbReference type="PROSITE" id="PS50206">
    <property type="entry name" value="RHODANESE_3"/>
    <property type="match status" value="1"/>
</dbReference>
<reference evidence="2 3" key="1">
    <citation type="submission" date="2020-01" db="EMBL/GenBank/DDBJ databases">
        <title>Genomes of bacteria type strains.</title>
        <authorList>
            <person name="Chen J."/>
            <person name="Zhu S."/>
            <person name="Yang J."/>
        </authorList>
    </citation>
    <scope>NUCLEOTIDE SEQUENCE [LARGE SCALE GENOMIC DNA]</scope>
    <source>
        <strain evidence="2 3">DSM 16655</strain>
    </source>
</reference>
<organism evidence="2 3">
    <name type="scientific">Hoeflea alexandrii</name>
    <dbReference type="NCBI Taxonomy" id="288436"/>
    <lineage>
        <taxon>Bacteria</taxon>
        <taxon>Pseudomonadati</taxon>
        <taxon>Pseudomonadota</taxon>
        <taxon>Alphaproteobacteria</taxon>
        <taxon>Hyphomicrobiales</taxon>
        <taxon>Rhizobiaceae</taxon>
        <taxon>Hoeflea</taxon>
    </lineage>
</organism>
<dbReference type="Gene3D" id="3.40.250.10">
    <property type="entry name" value="Rhodanese-like domain"/>
    <property type="match status" value="1"/>
</dbReference>
<evidence type="ECO:0000313" key="3">
    <source>
        <dbReference type="Proteomes" id="UP001320715"/>
    </source>
</evidence>
<accession>A0ABT1CLI9</accession>
<keyword evidence="3" id="KW-1185">Reference proteome</keyword>
<comment type="caution">
    <text evidence="2">The sequence shown here is derived from an EMBL/GenBank/DDBJ whole genome shotgun (WGS) entry which is preliminary data.</text>
</comment>
<dbReference type="EMBL" id="JAAAML010000001">
    <property type="protein sequence ID" value="MCO6407087.1"/>
    <property type="molecule type" value="Genomic_DNA"/>
</dbReference>
<dbReference type="Pfam" id="PF00581">
    <property type="entry name" value="Rhodanese"/>
    <property type="match status" value="1"/>
</dbReference>
<dbReference type="RefSeq" id="WP_193217186.1">
    <property type="nucleotide sequence ID" value="NZ_CP159480.1"/>
</dbReference>
<evidence type="ECO:0000313" key="2">
    <source>
        <dbReference type="EMBL" id="MCO6407087.1"/>
    </source>
</evidence>
<dbReference type="Proteomes" id="UP001320715">
    <property type="component" value="Unassembled WGS sequence"/>
</dbReference>